<accession>A0A1W6L3B1</accession>
<keyword evidence="6" id="KW-1185">Reference proteome</keyword>
<evidence type="ECO:0000256" key="3">
    <source>
        <dbReference type="ARBA" id="ARBA00022989"/>
    </source>
</evidence>
<evidence type="ECO:0000313" key="6">
    <source>
        <dbReference type="Proteomes" id="UP000193427"/>
    </source>
</evidence>
<dbReference type="InterPro" id="IPR020846">
    <property type="entry name" value="MFS_dom"/>
</dbReference>
<name>A0A1W6L3B1_9BURK</name>
<dbReference type="PROSITE" id="PS50850">
    <property type="entry name" value="MFS"/>
    <property type="match status" value="1"/>
</dbReference>
<dbReference type="Pfam" id="PF07690">
    <property type="entry name" value="MFS_1"/>
    <property type="match status" value="1"/>
</dbReference>
<dbReference type="PANTHER" id="PTHR23514">
    <property type="entry name" value="BYPASS OF STOP CODON PROTEIN 6"/>
    <property type="match status" value="1"/>
</dbReference>
<keyword evidence="2" id="KW-0812">Transmembrane</keyword>
<keyword evidence="3" id="KW-1133">Transmembrane helix</keyword>
<sequence>MPAASLTQTPSRVSAAHRAIAAVFFCNGLGFASWVSRIPAVRDGIGLGEGELGTALFALAAGAIVAFRLSAKGADILGTRMQLLLAAALYCFALPQPALVGSHISLAVTLFVFGAANGAVDVTMNALGVEVERQAGRPVMSSLHGMWSAGGLSGAVLGSLAAHQGLSPAVHLTLVAVLLAGVMLAVRPSLPEASPAHDTPAAKGRPDATMLLLGAMALCAFLVEGAMADWSAVLLRDTLSTSEAVAPWGYAAFAVAMTVMRFAGDRVTLKFGAVGVLRFGNLLGAVALAAALFTQSLGLTLFAFVLAGVSLAIVAPVVFATAGRRSRTTPGHGIALVASVGYAGFLLGPPVIGWIASLVGLGTAFGLLVVLMAALAAMSGQLREQ</sequence>
<dbReference type="STRING" id="946333.A4W93_01880"/>
<organism evidence="5 6">
    <name type="scientific">Piscinibacter gummiphilus</name>
    <dbReference type="NCBI Taxonomy" id="946333"/>
    <lineage>
        <taxon>Bacteria</taxon>
        <taxon>Pseudomonadati</taxon>
        <taxon>Pseudomonadota</taxon>
        <taxon>Betaproteobacteria</taxon>
        <taxon>Burkholderiales</taxon>
        <taxon>Sphaerotilaceae</taxon>
        <taxon>Piscinibacter</taxon>
    </lineage>
</organism>
<dbReference type="SUPFAM" id="SSF103473">
    <property type="entry name" value="MFS general substrate transporter"/>
    <property type="match status" value="1"/>
</dbReference>
<comment type="subcellular location">
    <subcellularLocation>
        <location evidence="1">Membrane</location>
        <topology evidence="1">Multi-pass membrane protein</topology>
    </subcellularLocation>
</comment>
<dbReference type="CDD" id="cd17393">
    <property type="entry name" value="MFS_MosC_like"/>
    <property type="match status" value="1"/>
</dbReference>
<dbReference type="InterPro" id="IPR036259">
    <property type="entry name" value="MFS_trans_sf"/>
</dbReference>
<dbReference type="Proteomes" id="UP000193427">
    <property type="component" value="Chromosome"/>
</dbReference>
<protein>
    <submittedName>
        <fullName evidence="5">Uncharacterized protein</fullName>
    </submittedName>
</protein>
<evidence type="ECO:0000313" key="5">
    <source>
        <dbReference type="EMBL" id="ARN18769.1"/>
    </source>
</evidence>
<dbReference type="Gene3D" id="1.20.1250.20">
    <property type="entry name" value="MFS general substrate transporter like domains"/>
    <property type="match status" value="2"/>
</dbReference>
<dbReference type="KEGG" id="rgu:A4W93_01880"/>
<dbReference type="GO" id="GO:0016020">
    <property type="term" value="C:membrane"/>
    <property type="evidence" value="ECO:0007669"/>
    <property type="project" value="UniProtKB-SubCell"/>
</dbReference>
<dbReference type="OrthoDB" id="9810941at2"/>
<dbReference type="RefSeq" id="WP_085749010.1">
    <property type="nucleotide sequence ID" value="NZ_BSPR01000012.1"/>
</dbReference>
<proteinExistence type="predicted"/>
<evidence type="ECO:0000256" key="1">
    <source>
        <dbReference type="ARBA" id="ARBA00004141"/>
    </source>
</evidence>
<dbReference type="AlphaFoldDB" id="A0A1W6L3B1"/>
<dbReference type="InterPro" id="IPR051788">
    <property type="entry name" value="MFS_Transporter"/>
</dbReference>
<dbReference type="PANTHER" id="PTHR23514:SF13">
    <property type="entry name" value="INNER MEMBRANE PROTEIN YBJJ"/>
    <property type="match status" value="1"/>
</dbReference>
<dbReference type="InterPro" id="IPR011701">
    <property type="entry name" value="MFS"/>
</dbReference>
<keyword evidence="4" id="KW-0472">Membrane</keyword>
<reference evidence="5 6" key="1">
    <citation type="submission" date="2016-04" db="EMBL/GenBank/DDBJ databases">
        <title>Complete genome sequence of natural rubber-degrading, novel Gram-negative bacterium, Rhizobacter gummiphilus strain NS21.</title>
        <authorList>
            <person name="Tabata M."/>
            <person name="Kasai D."/>
            <person name="Fukuda M."/>
        </authorList>
    </citation>
    <scope>NUCLEOTIDE SEQUENCE [LARGE SCALE GENOMIC DNA]</scope>
    <source>
        <strain evidence="5 6">NS21</strain>
    </source>
</reference>
<dbReference type="GO" id="GO:0022857">
    <property type="term" value="F:transmembrane transporter activity"/>
    <property type="evidence" value="ECO:0007669"/>
    <property type="project" value="InterPro"/>
</dbReference>
<dbReference type="EMBL" id="CP015118">
    <property type="protein sequence ID" value="ARN18769.1"/>
    <property type="molecule type" value="Genomic_DNA"/>
</dbReference>
<gene>
    <name evidence="5" type="ORF">A4W93_01880</name>
</gene>
<evidence type="ECO:0000256" key="2">
    <source>
        <dbReference type="ARBA" id="ARBA00022692"/>
    </source>
</evidence>
<evidence type="ECO:0000256" key="4">
    <source>
        <dbReference type="ARBA" id="ARBA00023136"/>
    </source>
</evidence>